<evidence type="ECO:0000256" key="1">
    <source>
        <dbReference type="ARBA" id="ARBA00009018"/>
    </source>
</evidence>
<protein>
    <recommendedName>
        <fullName evidence="5 6">Dephospho-CoA kinase</fullName>
        <ecNumber evidence="5 6">2.7.1.24</ecNumber>
    </recommendedName>
    <alternativeName>
        <fullName evidence="5">Dephosphocoenzyme A kinase</fullName>
    </alternativeName>
</protein>
<dbReference type="AlphaFoldDB" id="A0A679IXT6"/>
<dbReference type="UniPathway" id="UPA00241">
    <property type="reaction ID" value="UER00356"/>
</dbReference>
<reference evidence="7" key="1">
    <citation type="submission" date="2019-12" db="EMBL/GenBank/DDBJ databases">
        <authorList>
            <person name="Cremers G."/>
        </authorList>
    </citation>
    <scope>NUCLEOTIDE SEQUENCE</scope>
    <source>
        <strain evidence="7">Mbul1</strain>
    </source>
</reference>
<dbReference type="GO" id="GO:0005737">
    <property type="term" value="C:cytoplasm"/>
    <property type="evidence" value="ECO:0007669"/>
    <property type="project" value="UniProtKB-SubCell"/>
</dbReference>
<dbReference type="CDD" id="cd02022">
    <property type="entry name" value="DPCK"/>
    <property type="match status" value="1"/>
</dbReference>
<dbReference type="InterPro" id="IPR001977">
    <property type="entry name" value="Depp_CoAkinase"/>
</dbReference>
<keyword evidence="3 5" id="KW-0067">ATP-binding</keyword>
<dbReference type="PANTHER" id="PTHR10695">
    <property type="entry name" value="DEPHOSPHO-COA KINASE-RELATED"/>
    <property type="match status" value="1"/>
</dbReference>
<dbReference type="PANTHER" id="PTHR10695:SF46">
    <property type="entry name" value="BIFUNCTIONAL COENZYME A SYNTHASE-RELATED"/>
    <property type="match status" value="1"/>
</dbReference>
<dbReference type="InterPro" id="IPR027417">
    <property type="entry name" value="P-loop_NTPase"/>
</dbReference>
<sequence>MTRPFILGLTGSIGMGKSTTAAMFARRGIPLHDADAAVRRLYAAGGAGARLIADLFPDAIAEDGSVDRTRLRDHVLGRPDSLGRLEAAIHPLVRGEEQRFLDEHGDASLVILDIPLLFETGGEARCDAVLVVTADPEVQRQRVLARPGMSEVALAAILAKQMPDADKRARADFLIDTGLGLAGAENQVDALIERLAGAGPA</sequence>
<name>A0A679IXT6_9HYPH</name>
<evidence type="ECO:0000313" key="7">
    <source>
        <dbReference type="EMBL" id="CAA2101136.1"/>
    </source>
</evidence>
<comment type="pathway">
    <text evidence="5">Cofactor biosynthesis; coenzyme A biosynthesis; CoA from (R)-pantothenate: step 5/5.</text>
</comment>
<evidence type="ECO:0000256" key="4">
    <source>
        <dbReference type="ARBA" id="ARBA00022993"/>
    </source>
</evidence>
<dbReference type="GO" id="GO:0015937">
    <property type="term" value="P:coenzyme A biosynthetic process"/>
    <property type="evidence" value="ECO:0007669"/>
    <property type="project" value="UniProtKB-UniRule"/>
</dbReference>
<keyword evidence="5 7" id="KW-0808">Transferase</keyword>
<dbReference type="PROSITE" id="PS51219">
    <property type="entry name" value="DPCK"/>
    <property type="match status" value="1"/>
</dbReference>
<keyword evidence="5 7" id="KW-0418">Kinase</keyword>
<dbReference type="GO" id="GO:0004140">
    <property type="term" value="F:dephospho-CoA kinase activity"/>
    <property type="evidence" value="ECO:0007669"/>
    <property type="project" value="UniProtKB-UniRule"/>
</dbReference>
<dbReference type="HAMAP" id="MF_00376">
    <property type="entry name" value="Dephospho_CoA_kinase"/>
    <property type="match status" value="1"/>
</dbReference>
<comment type="function">
    <text evidence="5">Catalyzes the phosphorylation of the 3'-hydroxyl group of dephosphocoenzyme A to form coenzyme A.</text>
</comment>
<comment type="subcellular location">
    <subcellularLocation>
        <location evidence="5">Cytoplasm</location>
    </subcellularLocation>
</comment>
<dbReference type="Pfam" id="PF01121">
    <property type="entry name" value="CoaE"/>
    <property type="match status" value="1"/>
</dbReference>
<dbReference type="Gene3D" id="3.40.50.300">
    <property type="entry name" value="P-loop containing nucleotide triphosphate hydrolases"/>
    <property type="match status" value="1"/>
</dbReference>
<comment type="catalytic activity">
    <reaction evidence="5">
        <text>3'-dephospho-CoA + ATP = ADP + CoA + H(+)</text>
        <dbReference type="Rhea" id="RHEA:18245"/>
        <dbReference type="ChEBI" id="CHEBI:15378"/>
        <dbReference type="ChEBI" id="CHEBI:30616"/>
        <dbReference type="ChEBI" id="CHEBI:57287"/>
        <dbReference type="ChEBI" id="CHEBI:57328"/>
        <dbReference type="ChEBI" id="CHEBI:456216"/>
        <dbReference type="EC" id="2.7.1.24"/>
    </reaction>
</comment>
<evidence type="ECO:0000256" key="5">
    <source>
        <dbReference type="HAMAP-Rule" id="MF_00376"/>
    </source>
</evidence>
<keyword evidence="2 5" id="KW-0547">Nucleotide-binding</keyword>
<accession>A0A679IXT6</accession>
<dbReference type="EC" id="2.7.1.24" evidence="5 6"/>
<dbReference type="GO" id="GO:0005524">
    <property type="term" value="F:ATP binding"/>
    <property type="evidence" value="ECO:0007669"/>
    <property type="project" value="UniProtKB-UniRule"/>
</dbReference>
<evidence type="ECO:0000256" key="3">
    <source>
        <dbReference type="ARBA" id="ARBA00022840"/>
    </source>
</evidence>
<keyword evidence="4 5" id="KW-0173">Coenzyme A biosynthesis</keyword>
<organism evidence="7">
    <name type="scientific">Methylobacterium bullatum</name>
    <dbReference type="NCBI Taxonomy" id="570505"/>
    <lineage>
        <taxon>Bacteria</taxon>
        <taxon>Pseudomonadati</taxon>
        <taxon>Pseudomonadota</taxon>
        <taxon>Alphaproteobacteria</taxon>
        <taxon>Hyphomicrobiales</taxon>
        <taxon>Methylobacteriaceae</taxon>
        <taxon>Methylobacterium</taxon>
    </lineage>
</organism>
<evidence type="ECO:0000256" key="2">
    <source>
        <dbReference type="ARBA" id="ARBA00022741"/>
    </source>
</evidence>
<feature type="binding site" evidence="5">
    <location>
        <begin position="14"/>
        <end position="19"/>
    </location>
    <ligand>
        <name>ATP</name>
        <dbReference type="ChEBI" id="CHEBI:30616"/>
    </ligand>
</feature>
<dbReference type="SUPFAM" id="SSF52540">
    <property type="entry name" value="P-loop containing nucleoside triphosphate hydrolases"/>
    <property type="match status" value="1"/>
</dbReference>
<proteinExistence type="inferred from homology"/>
<gene>
    <name evidence="5 7" type="primary">coaE</name>
    <name evidence="7" type="ORF">MBUL_01024</name>
</gene>
<comment type="similarity">
    <text evidence="1 5">Belongs to the CoaE family.</text>
</comment>
<keyword evidence="5" id="KW-0963">Cytoplasm</keyword>
<dbReference type="EMBL" id="LR743504">
    <property type="protein sequence ID" value="CAA2101136.1"/>
    <property type="molecule type" value="Genomic_DNA"/>
</dbReference>
<dbReference type="NCBIfam" id="TIGR00152">
    <property type="entry name" value="dephospho-CoA kinase"/>
    <property type="match status" value="1"/>
</dbReference>
<evidence type="ECO:0000256" key="6">
    <source>
        <dbReference type="NCBIfam" id="TIGR00152"/>
    </source>
</evidence>